<name>A0A381PHR3_9ZZZZ</name>
<evidence type="ECO:0000256" key="2">
    <source>
        <dbReference type="ARBA" id="ARBA00005404"/>
    </source>
</evidence>
<comment type="cofactor">
    <cofactor evidence="1">
        <name>[4Fe-4S] cluster</name>
        <dbReference type="ChEBI" id="CHEBI:49883"/>
    </cofactor>
</comment>
<keyword evidence="4" id="KW-0001">2Fe-2S</keyword>
<dbReference type="PROSITE" id="PS51085">
    <property type="entry name" value="2FE2S_FER_2"/>
    <property type="match status" value="1"/>
</dbReference>
<dbReference type="PROSITE" id="PS51839">
    <property type="entry name" value="4FE4S_HC3"/>
    <property type="match status" value="1"/>
</dbReference>
<reference evidence="15" key="1">
    <citation type="submission" date="2018-05" db="EMBL/GenBank/DDBJ databases">
        <authorList>
            <person name="Lanie J.A."/>
            <person name="Ng W.-L."/>
            <person name="Kazmierczak K.M."/>
            <person name="Andrzejewski T.M."/>
            <person name="Davidsen T.M."/>
            <person name="Wayne K.J."/>
            <person name="Tettelin H."/>
            <person name="Glass J.I."/>
            <person name="Rusch D."/>
            <person name="Podicherti R."/>
            <person name="Tsui H.-C.T."/>
            <person name="Winkler M.E."/>
        </authorList>
    </citation>
    <scope>NUCLEOTIDE SEQUENCE</scope>
</reference>
<evidence type="ECO:0000256" key="4">
    <source>
        <dbReference type="ARBA" id="ARBA00022714"/>
    </source>
</evidence>
<dbReference type="NCBIfam" id="TIGR01973">
    <property type="entry name" value="NuoG"/>
    <property type="match status" value="1"/>
</dbReference>
<dbReference type="Pfam" id="PF10588">
    <property type="entry name" value="NADH-G_4Fe-4S_3"/>
    <property type="match status" value="1"/>
</dbReference>
<dbReference type="GO" id="GO:0008137">
    <property type="term" value="F:NADH dehydrogenase (ubiquinone) activity"/>
    <property type="evidence" value="ECO:0007669"/>
    <property type="project" value="InterPro"/>
</dbReference>
<dbReference type="SUPFAM" id="SSF50692">
    <property type="entry name" value="ADC-like"/>
    <property type="match status" value="1"/>
</dbReference>
<dbReference type="GO" id="GO:0016020">
    <property type="term" value="C:membrane"/>
    <property type="evidence" value="ECO:0007669"/>
    <property type="project" value="InterPro"/>
</dbReference>
<comment type="similarity">
    <text evidence="2">Belongs to the complex I 75 kDa subunit family.</text>
</comment>
<evidence type="ECO:0000259" key="12">
    <source>
        <dbReference type="PROSITE" id="PS51085"/>
    </source>
</evidence>
<dbReference type="InterPro" id="IPR010228">
    <property type="entry name" value="NADH_UbQ_OxRdtase_Gsu"/>
</dbReference>
<dbReference type="CDD" id="cd00207">
    <property type="entry name" value="fer2"/>
    <property type="match status" value="1"/>
</dbReference>
<evidence type="ECO:0000256" key="8">
    <source>
        <dbReference type="ARBA" id="ARBA00023004"/>
    </source>
</evidence>
<dbReference type="PROSITE" id="PS51669">
    <property type="entry name" value="4FE4S_MOW_BIS_MGD"/>
    <property type="match status" value="1"/>
</dbReference>
<dbReference type="PROSITE" id="PS00642">
    <property type="entry name" value="COMPLEX1_75K_2"/>
    <property type="match status" value="1"/>
</dbReference>
<dbReference type="InterPro" id="IPR009010">
    <property type="entry name" value="Asp_de-COase-like_dom_sf"/>
</dbReference>
<organism evidence="15">
    <name type="scientific">marine metagenome</name>
    <dbReference type="NCBI Taxonomy" id="408172"/>
    <lineage>
        <taxon>unclassified sequences</taxon>
        <taxon>metagenomes</taxon>
        <taxon>ecological metagenomes</taxon>
    </lineage>
</organism>
<dbReference type="AlphaFoldDB" id="A0A381PHR3"/>
<evidence type="ECO:0000256" key="10">
    <source>
        <dbReference type="ARBA" id="ARBA00023027"/>
    </source>
</evidence>
<dbReference type="SUPFAM" id="SSF54292">
    <property type="entry name" value="2Fe-2S ferredoxin-like"/>
    <property type="match status" value="1"/>
</dbReference>
<dbReference type="SUPFAM" id="SSF54862">
    <property type="entry name" value="4Fe-4S ferredoxins"/>
    <property type="match status" value="1"/>
</dbReference>
<keyword evidence="5" id="KW-0874">Quinone</keyword>
<dbReference type="Pfam" id="PF13510">
    <property type="entry name" value="Fer2_4"/>
    <property type="match status" value="1"/>
</dbReference>
<dbReference type="FunFam" id="3.10.20.740:FF:000001">
    <property type="entry name" value="NADH-quinone oxidoreductase subunit G"/>
    <property type="match status" value="1"/>
</dbReference>
<evidence type="ECO:0008006" key="16">
    <source>
        <dbReference type="Google" id="ProtNLM"/>
    </source>
</evidence>
<keyword evidence="9" id="KW-0411">Iron-sulfur</keyword>
<evidence type="ECO:0000256" key="7">
    <source>
        <dbReference type="ARBA" id="ARBA00022967"/>
    </source>
</evidence>
<keyword evidence="3" id="KW-0004">4Fe-4S</keyword>
<dbReference type="InterPro" id="IPR054351">
    <property type="entry name" value="NADH_UbQ_OxRdtase_ferredoxin"/>
</dbReference>
<dbReference type="InterPro" id="IPR001041">
    <property type="entry name" value="2Fe-2S_ferredoxin-type"/>
</dbReference>
<evidence type="ECO:0000259" key="14">
    <source>
        <dbReference type="PROSITE" id="PS51839"/>
    </source>
</evidence>
<keyword evidence="10" id="KW-0520">NAD</keyword>
<dbReference type="Gene3D" id="2.40.40.20">
    <property type="match status" value="1"/>
</dbReference>
<dbReference type="Gene3D" id="3.10.20.740">
    <property type="match status" value="1"/>
</dbReference>
<dbReference type="InterPro" id="IPR006963">
    <property type="entry name" value="Mopterin_OxRdtase_4Fe-4S_dom"/>
</dbReference>
<dbReference type="InterPro" id="IPR050123">
    <property type="entry name" value="Prok_molybdopt-oxidoreductase"/>
</dbReference>
<feature type="domain" description="4Fe-4S His(Cys)3-ligated-type" evidence="14">
    <location>
        <begin position="79"/>
        <end position="118"/>
    </location>
</feature>
<dbReference type="GO" id="GO:0051539">
    <property type="term" value="F:4 iron, 4 sulfur cluster binding"/>
    <property type="evidence" value="ECO:0007669"/>
    <property type="project" value="UniProtKB-KW"/>
</dbReference>
<sequence>VEITVDGRTVVAEPGELLINACERAGTYIPRFCHHSRLRPVGMCRMCLVEVDTGRGPTLQPSCVVGCTPGMTVETDSDRTRKAQDGVLEFLLVNHPLDCPVCDKGGECPLQDQTMAFGPGESRFVEEKRHFEKPIPVNDNVHLDRERCILCDRCTRFAGEVAGDQLIHFMDRGGQTQINTFPEQPFSSYFSGNTVQICPVGALTAAPYRFKARPWDLEEVESTSTLDSVGSRIAVQSSRDRVLRFQGVDADAVNWGWLSDKERFVFEAYDHEDRLVGPLLRGDALGNRTLDGDQLVAAPWGEALTAVAGALRAASADRIAVVGGARMTNESQYAWAKLAKGVLGTDHVDAQLGDGLPAEVVLGLPRATIDRACTPGGTIVLLGPDPKEELGALYLRLRHAVVYDGATLIELTPRRTGLSDHAAHSLRVLPGEAPAVVRSLFGEGSPAGVVGLSTDELRDAGATLAAARGPVTVLLGRPSLAEASGPVVDAALGLYDNLPDSAFLSLLRRGNVHGALDMGLAPGMLPGRSTIAEAHRFVDHWDRVPAERGRDTLATLNAAAAGQVDVLVLLGADLLADVPDRDLARRALDGAGTVVAVDLFATPTVARADVVLPAAAPTEVDGSFTNLEGRVSVVSRKVTPPGTSRPDWMVAAELADRLGADLGFASTDDIWAELAAVSVVHAGLSPAALVAHTREGLLVTGGSELERPAPTDVAGRDAYGLRLVASRSMYDTGVLVGHSPSLAGLAPGTRAALEPTDLARYGVAEGEVVDLIGPKGTVQVAVTAADGVAKGAVHLYVNQPNVDVCEIVDAALPVTEVRVGRR</sequence>
<dbReference type="SMART" id="SM00929">
    <property type="entry name" value="NADH-G_4Fe-4S_3"/>
    <property type="match status" value="1"/>
</dbReference>
<dbReference type="SUPFAM" id="SSF53706">
    <property type="entry name" value="Formate dehydrogenase/DMSO reductase, domains 1-3"/>
    <property type="match status" value="1"/>
</dbReference>
<evidence type="ECO:0000256" key="1">
    <source>
        <dbReference type="ARBA" id="ARBA00001966"/>
    </source>
</evidence>
<dbReference type="InterPro" id="IPR019574">
    <property type="entry name" value="NADH_UbQ_OxRdtase_Gsu_4Fe4S-bd"/>
</dbReference>
<dbReference type="GO" id="GO:0051537">
    <property type="term" value="F:2 iron, 2 sulfur cluster binding"/>
    <property type="evidence" value="ECO:0007669"/>
    <property type="project" value="UniProtKB-KW"/>
</dbReference>
<dbReference type="GO" id="GO:0043546">
    <property type="term" value="F:molybdopterin cofactor binding"/>
    <property type="evidence" value="ECO:0007669"/>
    <property type="project" value="InterPro"/>
</dbReference>
<evidence type="ECO:0000256" key="11">
    <source>
        <dbReference type="ARBA" id="ARBA00034078"/>
    </source>
</evidence>
<evidence type="ECO:0000256" key="3">
    <source>
        <dbReference type="ARBA" id="ARBA00022485"/>
    </source>
</evidence>
<keyword evidence="8" id="KW-0408">Iron</keyword>
<dbReference type="InterPro" id="IPR006657">
    <property type="entry name" value="MoPterin_dinucl-bd_dom"/>
</dbReference>
<dbReference type="EMBL" id="UINC01000967">
    <property type="protein sequence ID" value="SUZ65737.1"/>
    <property type="molecule type" value="Genomic_DNA"/>
</dbReference>
<dbReference type="GO" id="GO:0042773">
    <property type="term" value="P:ATP synthesis coupled electron transport"/>
    <property type="evidence" value="ECO:0007669"/>
    <property type="project" value="InterPro"/>
</dbReference>
<dbReference type="Pfam" id="PF22151">
    <property type="entry name" value="Fer4_NDSU1"/>
    <property type="match status" value="1"/>
</dbReference>
<dbReference type="Pfam" id="PF01568">
    <property type="entry name" value="Molydop_binding"/>
    <property type="match status" value="1"/>
</dbReference>
<dbReference type="InterPro" id="IPR000283">
    <property type="entry name" value="NADH_UbQ_OxRdtase_75kDa_su_CS"/>
</dbReference>
<feature type="domain" description="2Fe-2S ferredoxin-type" evidence="12">
    <location>
        <begin position="1"/>
        <end position="79"/>
    </location>
</feature>
<dbReference type="PANTHER" id="PTHR43105">
    <property type="entry name" value="RESPIRATORY NITRATE REDUCTASE"/>
    <property type="match status" value="1"/>
</dbReference>
<dbReference type="Gene3D" id="3.40.50.740">
    <property type="match status" value="2"/>
</dbReference>
<dbReference type="Gene3D" id="3.30.70.20">
    <property type="match status" value="1"/>
</dbReference>
<dbReference type="GO" id="GO:0003954">
    <property type="term" value="F:NADH dehydrogenase activity"/>
    <property type="evidence" value="ECO:0007669"/>
    <property type="project" value="TreeGrafter"/>
</dbReference>
<dbReference type="GO" id="GO:0048038">
    <property type="term" value="F:quinone binding"/>
    <property type="evidence" value="ECO:0007669"/>
    <property type="project" value="UniProtKB-KW"/>
</dbReference>
<dbReference type="PROSITE" id="PS00643">
    <property type="entry name" value="COMPLEX1_75K_3"/>
    <property type="match status" value="1"/>
</dbReference>
<dbReference type="FunFam" id="3.30.70.20:FF:000002">
    <property type="entry name" value="NADH-ubiquinone oxidoreductase 75 kDa subunit"/>
    <property type="match status" value="1"/>
</dbReference>
<evidence type="ECO:0000256" key="5">
    <source>
        <dbReference type="ARBA" id="ARBA00022719"/>
    </source>
</evidence>
<evidence type="ECO:0000259" key="13">
    <source>
        <dbReference type="PROSITE" id="PS51669"/>
    </source>
</evidence>
<feature type="domain" description="4Fe-4S Mo/W bis-MGD-type" evidence="13">
    <location>
        <begin position="217"/>
        <end position="273"/>
    </location>
</feature>
<protein>
    <recommendedName>
        <fullName evidence="16">NADH-quinone oxidoreductase</fullName>
    </recommendedName>
</protein>
<dbReference type="InterPro" id="IPR036010">
    <property type="entry name" value="2Fe-2S_ferredoxin-like_sf"/>
</dbReference>
<dbReference type="Pfam" id="PF22117">
    <property type="entry name" value="Fer4_Nqo3"/>
    <property type="match status" value="1"/>
</dbReference>
<keyword evidence="6" id="KW-0479">Metal-binding</keyword>
<keyword evidence="7" id="KW-1278">Translocase</keyword>
<proteinExistence type="inferred from homology"/>
<evidence type="ECO:0000256" key="6">
    <source>
        <dbReference type="ARBA" id="ARBA00022723"/>
    </source>
</evidence>
<feature type="non-terminal residue" evidence="15">
    <location>
        <position position="1"/>
    </location>
</feature>
<evidence type="ECO:0000313" key="15">
    <source>
        <dbReference type="EMBL" id="SUZ65737.1"/>
    </source>
</evidence>
<evidence type="ECO:0000256" key="9">
    <source>
        <dbReference type="ARBA" id="ARBA00023014"/>
    </source>
</evidence>
<comment type="cofactor">
    <cofactor evidence="11">
        <name>[2Fe-2S] cluster</name>
        <dbReference type="ChEBI" id="CHEBI:190135"/>
    </cofactor>
</comment>
<dbReference type="Gene3D" id="3.40.228.10">
    <property type="entry name" value="Dimethylsulfoxide Reductase, domain 2"/>
    <property type="match status" value="1"/>
</dbReference>
<dbReference type="GO" id="GO:0046872">
    <property type="term" value="F:metal ion binding"/>
    <property type="evidence" value="ECO:0007669"/>
    <property type="project" value="UniProtKB-KW"/>
</dbReference>
<accession>A0A381PHR3</accession>
<dbReference type="PANTHER" id="PTHR43105:SF12">
    <property type="entry name" value="NADH-QUINONE OXIDOREDUCTASE SUBUNIT G"/>
    <property type="match status" value="1"/>
</dbReference>
<gene>
    <name evidence="15" type="ORF">METZ01_LOCUS18591</name>
</gene>
<dbReference type="Pfam" id="PF00384">
    <property type="entry name" value="Molybdopterin"/>
    <property type="match status" value="2"/>
</dbReference>
<dbReference type="InterPro" id="IPR006656">
    <property type="entry name" value="Mopterin_OxRdtase"/>
</dbReference>